<gene>
    <name evidence="5" type="ORF">CCHLO57077_00010728</name>
</gene>
<feature type="domain" description="Hydantoinase B/oxoprolinase" evidence="3">
    <location>
        <begin position="717"/>
        <end position="1244"/>
    </location>
</feature>
<comment type="caution">
    <text evidence="5">The sequence shown here is derived from an EMBL/GenBank/DDBJ whole genome shotgun (WGS) entry which is preliminary data.</text>
</comment>
<dbReference type="InterPro" id="IPR003692">
    <property type="entry name" value="Hydantoinase_B"/>
</dbReference>
<dbReference type="PANTHER" id="PTHR11365">
    <property type="entry name" value="5-OXOPROLINASE RELATED"/>
    <property type="match status" value="1"/>
</dbReference>
<dbReference type="GO" id="GO:0006749">
    <property type="term" value="P:glutathione metabolic process"/>
    <property type="evidence" value="ECO:0007669"/>
    <property type="project" value="TreeGrafter"/>
</dbReference>
<protein>
    <recommendedName>
        <fullName evidence="7">5-oxoprolinase</fullName>
    </recommendedName>
</protein>
<organism evidence="5 6">
    <name type="scientific">Clonostachys chloroleuca</name>
    <dbReference type="NCBI Taxonomy" id="1926264"/>
    <lineage>
        <taxon>Eukaryota</taxon>
        <taxon>Fungi</taxon>
        <taxon>Dikarya</taxon>
        <taxon>Ascomycota</taxon>
        <taxon>Pezizomycotina</taxon>
        <taxon>Sordariomycetes</taxon>
        <taxon>Hypocreomycetidae</taxon>
        <taxon>Hypocreales</taxon>
        <taxon>Bionectriaceae</taxon>
        <taxon>Clonostachys</taxon>
    </lineage>
</organism>
<dbReference type="InterPro" id="IPR002821">
    <property type="entry name" value="Hydantoinase_A"/>
</dbReference>
<reference evidence="5" key="1">
    <citation type="submission" date="2023-01" db="EMBL/GenBank/DDBJ databases">
        <authorList>
            <person name="Piombo E."/>
        </authorList>
    </citation>
    <scope>NUCLEOTIDE SEQUENCE</scope>
</reference>
<dbReference type="InterPro" id="IPR008040">
    <property type="entry name" value="Hydant_A_N"/>
</dbReference>
<proteinExistence type="inferred from homology"/>
<sequence>MVPYLGNSDKVDDPQPDISISIDRGGTFCDVIANVEGREDIIFKLLSEDPNNYPDAPTEAIRRVLCMVEGREIPIGEKLDASRLASCRIGTTVATNALLEHKGEKFAFVTTKGQCLSVALIAEHLLTRFTLFALKVVKPKALHDKVVEIDERITVEDYDLNPAPMDKKAEITDPSLIRTKSGEIIRVLQKVNLDEARTKLQALRDESYNSVAISFMHSFLYPDHENEVAEVARQLGFKYVTTSSEISPTIKFLRRSTSVCSEAYLYPIIRRYVENFESGFKIQPKRVEFMCSDGGLKQAQKFRGNEALLSGPAGGVVGIAKSCFDETVGTPLIGFDMGGTSTDICRYDGKYDYLTESRIADRTLNLPMLNIQTVAAGGGSILFARSGLLIVGPESAGAYPGPASYRNGGPLTVTDANLFLGRLDLSSFPAIFGRNANEPLDVEVVKEKFQAITEFNSQTSQKLTPEEVALGFLNVANETMSRPIKNATEARGYAPEDHNLVSFGGAGGQHACAISEKLGIKRILIHKWSSLLSAYGISQSQLQTDTTEPYSGDWSSDELPHIRQLMEGLKTRVRDELVAQGANPKTLQFDESLSMRYFGTDTNISISRPQDEDYGKAFTTEHLREFAFTPRSRIVVDSVQPMYVDGKWDNASIYRLSSIPVGTTIDGPALVVDATQTIFIEPRYRGFILQEHVVIEKIDESIVQTSEAETNTQEISPIQLSVFAHRFMSIAEQMGNTLQRTSISTSIRERLDFSCAIFSFDGQLVANAPHIPIHLGSMQLAIQAQHKHWAGRLKEGDVLMTNHPEWGGTHLPDITVVTPVFVGDQIAFYTASRGHHTDIGGKGITSMMPDSLELWEEGVNVPAMKIVSGGEFLEKEVRNAFELAGSFPGCSPTRRIQDNISDLKAQISANQRGTTLLKRLCDEFTLPVVHKYMGGIQVNAEVAVRDYLKKIAKQHPEGLEATDRFDNGTEVKVKITVDPETGSAVYDFAGTGPQGWGNINCPISITHSAVIYTLRCLIDLEIPLNEGCLAPVDIRVPKGSVLNRESSVAICGSTLASQRVIDLILRAFKVVAAFQGCASSFGWGMGGRDPKTGEIIPGWNYGESLGGGTSAGPGWNGEHAVHAHSTNTRITDAEVIEKRTQVIVRRHEINRGTGGRGKWNRGDGCLREIEARIPLKSSILSERRVFPPYGMEGGDPGSVGRNFVFRWNDKGGLDKIRLGSQAVVHLKPGERMQINTPGGGGWGKLEQAMKETSLG</sequence>
<evidence type="ECO:0000313" key="6">
    <source>
        <dbReference type="Proteomes" id="UP001160390"/>
    </source>
</evidence>
<evidence type="ECO:0000259" key="3">
    <source>
        <dbReference type="Pfam" id="PF02538"/>
    </source>
</evidence>
<keyword evidence="6" id="KW-1185">Reference proteome</keyword>
<accession>A0AA35M230</accession>
<dbReference type="InterPro" id="IPR045079">
    <property type="entry name" value="Oxoprolinase-like"/>
</dbReference>
<name>A0AA35M230_9HYPO</name>
<dbReference type="GO" id="GO:0005829">
    <property type="term" value="C:cytosol"/>
    <property type="evidence" value="ECO:0007669"/>
    <property type="project" value="TreeGrafter"/>
</dbReference>
<dbReference type="PANTHER" id="PTHR11365:SF2">
    <property type="entry name" value="5-OXOPROLINASE"/>
    <property type="match status" value="1"/>
</dbReference>
<dbReference type="Pfam" id="PF02538">
    <property type="entry name" value="Hydantoinase_B"/>
    <property type="match status" value="1"/>
</dbReference>
<evidence type="ECO:0000256" key="1">
    <source>
        <dbReference type="ARBA" id="ARBA00010403"/>
    </source>
</evidence>
<dbReference type="Proteomes" id="UP001160390">
    <property type="component" value="Unassembled WGS sequence"/>
</dbReference>
<comment type="similarity">
    <text evidence="1">Belongs to the oxoprolinase family.</text>
</comment>
<feature type="domain" description="Hydantoinase A/oxoprolinase" evidence="2">
    <location>
        <begin position="256"/>
        <end position="543"/>
    </location>
</feature>
<dbReference type="EMBL" id="CABFNP030000823">
    <property type="protein sequence ID" value="CAI6088296.1"/>
    <property type="molecule type" value="Genomic_DNA"/>
</dbReference>
<dbReference type="GO" id="GO:0017168">
    <property type="term" value="F:5-oxoprolinase (ATP-hydrolyzing) activity"/>
    <property type="evidence" value="ECO:0007669"/>
    <property type="project" value="TreeGrafter"/>
</dbReference>
<evidence type="ECO:0000259" key="2">
    <source>
        <dbReference type="Pfam" id="PF01968"/>
    </source>
</evidence>
<dbReference type="Pfam" id="PF05378">
    <property type="entry name" value="Hydant_A_N"/>
    <property type="match status" value="1"/>
</dbReference>
<dbReference type="AlphaFoldDB" id="A0AA35M230"/>
<evidence type="ECO:0008006" key="7">
    <source>
        <dbReference type="Google" id="ProtNLM"/>
    </source>
</evidence>
<feature type="domain" description="Hydantoinase/oxoprolinase N-terminal" evidence="4">
    <location>
        <begin position="20"/>
        <end position="235"/>
    </location>
</feature>
<dbReference type="Pfam" id="PF01968">
    <property type="entry name" value="Hydantoinase_A"/>
    <property type="match status" value="1"/>
</dbReference>
<evidence type="ECO:0000259" key="4">
    <source>
        <dbReference type="Pfam" id="PF05378"/>
    </source>
</evidence>
<evidence type="ECO:0000313" key="5">
    <source>
        <dbReference type="EMBL" id="CAI6088296.1"/>
    </source>
</evidence>